<name>A0A9P0W0X4_9ASCO</name>
<dbReference type="HAMAP" id="MF_00518">
    <property type="entry name" value="Deacylase_Dtd"/>
    <property type="match status" value="1"/>
</dbReference>
<comment type="similarity">
    <text evidence="1 6">Belongs to the DTD family.</text>
</comment>
<keyword evidence="8" id="KW-1185">Reference proteome</keyword>
<dbReference type="AlphaFoldDB" id="A0A9P0W0X4"/>
<keyword evidence="6" id="KW-0963">Cytoplasm</keyword>
<dbReference type="Pfam" id="PF02580">
    <property type="entry name" value="Tyr_Deacylase"/>
    <property type="match status" value="1"/>
</dbReference>
<evidence type="ECO:0000256" key="3">
    <source>
        <dbReference type="ARBA" id="ARBA00020007"/>
    </source>
</evidence>
<evidence type="ECO:0000313" key="8">
    <source>
        <dbReference type="Proteomes" id="UP000837801"/>
    </source>
</evidence>
<dbReference type="PANTHER" id="PTHR10472">
    <property type="entry name" value="D-TYROSYL-TRNA TYR DEACYLASE"/>
    <property type="match status" value="1"/>
</dbReference>
<accession>A0A9P0W0X4</accession>
<comment type="catalytic activity">
    <reaction evidence="4">
        <text>glycyl-tRNA(Ala) + H2O = tRNA(Ala) + glycine + H(+)</text>
        <dbReference type="Rhea" id="RHEA:53744"/>
        <dbReference type="Rhea" id="RHEA-COMP:9657"/>
        <dbReference type="Rhea" id="RHEA-COMP:13640"/>
        <dbReference type="ChEBI" id="CHEBI:15377"/>
        <dbReference type="ChEBI" id="CHEBI:15378"/>
        <dbReference type="ChEBI" id="CHEBI:57305"/>
        <dbReference type="ChEBI" id="CHEBI:78442"/>
        <dbReference type="ChEBI" id="CHEBI:78522"/>
        <dbReference type="EC" id="3.1.1.96"/>
    </reaction>
</comment>
<evidence type="ECO:0000256" key="1">
    <source>
        <dbReference type="ARBA" id="ARBA00009673"/>
    </source>
</evidence>
<keyword evidence="6" id="KW-0694">RNA-binding</keyword>
<comment type="caution">
    <text evidence="7">The sequence shown here is derived from an EMBL/GenBank/DDBJ whole genome shotgun (WGS) entry which is preliminary data.</text>
</comment>
<dbReference type="EC" id="3.1.1.96" evidence="2 6"/>
<keyword evidence="6" id="KW-0820">tRNA-binding</keyword>
<dbReference type="Proteomes" id="UP000837801">
    <property type="component" value="Unassembled WGS sequence"/>
</dbReference>
<dbReference type="PANTHER" id="PTHR10472:SF5">
    <property type="entry name" value="D-AMINOACYL-TRNA DEACYLASE 1"/>
    <property type="match status" value="1"/>
</dbReference>
<dbReference type="FunFam" id="3.50.80.10:FF:000001">
    <property type="entry name" value="D-aminoacyl-tRNA deacylase"/>
    <property type="match status" value="1"/>
</dbReference>
<dbReference type="GO" id="GO:0005737">
    <property type="term" value="C:cytoplasm"/>
    <property type="evidence" value="ECO:0007669"/>
    <property type="project" value="UniProtKB-SubCell"/>
</dbReference>
<dbReference type="NCBIfam" id="TIGR00256">
    <property type="entry name" value="D-aminoacyl-tRNA deacylase"/>
    <property type="match status" value="1"/>
</dbReference>
<evidence type="ECO:0000256" key="5">
    <source>
        <dbReference type="ARBA" id="ARBA00048018"/>
    </source>
</evidence>
<evidence type="ECO:0000313" key="7">
    <source>
        <dbReference type="EMBL" id="CAH2355457.1"/>
    </source>
</evidence>
<dbReference type="GO" id="GO:0000049">
    <property type="term" value="F:tRNA binding"/>
    <property type="evidence" value="ECO:0007669"/>
    <property type="project" value="UniProtKB-KW"/>
</dbReference>
<comment type="catalytic activity">
    <reaction evidence="5">
        <text>a D-aminoacyl-tRNA + H2O = a tRNA + a D-alpha-amino acid + H(+)</text>
        <dbReference type="Rhea" id="RHEA:13953"/>
        <dbReference type="Rhea" id="RHEA-COMP:10123"/>
        <dbReference type="Rhea" id="RHEA-COMP:10124"/>
        <dbReference type="ChEBI" id="CHEBI:15377"/>
        <dbReference type="ChEBI" id="CHEBI:15378"/>
        <dbReference type="ChEBI" id="CHEBI:59871"/>
        <dbReference type="ChEBI" id="CHEBI:78442"/>
        <dbReference type="ChEBI" id="CHEBI:79333"/>
        <dbReference type="EC" id="3.1.1.96"/>
    </reaction>
</comment>
<gene>
    <name evidence="7" type="ORF">CLIB1423_26S01222</name>
</gene>
<organism evidence="7 8">
    <name type="scientific">[Candida] railenensis</name>
    <dbReference type="NCBI Taxonomy" id="45579"/>
    <lineage>
        <taxon>Eukaryota</taxon>
        <taxon>Fungi</taxon>
        <taxon>Dikarya</taxon>
        <taxon>Ascomycota</taxon>
        <taxon>Saccharomycotina</taxon>
        <taxon>Pichiomycetes</taxon>
        <taxon>Debaryomycetaceae</taxon>
        <taxon>Kurtzmaniella</taxon>
    </lineage>
</organism>
<dbReference type="InterPro" id="IPR023509">
    <property type="entry name" value="DTD-like_sf"/>
</dbReference>
<dbReference type="EMBL" id="CAKXYY010000026">
    <property type="protein sequence ID" value="CAH2355457.1"/>
    <property type="molecule type" value="Genomic_DNA"/>
</dbReference>
<dbReference type="GO" id="GO:0051500">
    <property type="term" value="F:D-tyrosyl-tRNA(Tyr) deacylase activity"/>
    <property type="evidence" value="ECO:0007669"/>
    <property type="project" value="TreeGrafter"/>
</dbReference>
<keyword evidence="6" id="KW-0378">Hydrolase</keyword>
<dbReference type="InterPro" id="IPR003732">
    <property type="entry name" value="Daa-tRNA_deacyls_DTD"/>
</dbReference>
<reference evidence="7" key="1">
    <citation type="submission" date="2022-03" db="EMBL/GenBank/DDBJ databases">
        <authorList>
            <person name="Legras J.-L."/>
            <person name="Devillers H."/>
            <person name="Grondin C."/>
        </authorList>
    </citation>
    <scope>NUCLEOTIDE SEQUENCE</scope>
    <source>
        <strain evidence="7">CLIB 1423</strain>
    </source>
</reference>
<dbReference type="OrthoDB" id="275783at2759"/>
<protein>
    <recommendedName>
        <fullName evidence="3 6">D-aminoacyl-tRNA deacylase</fullName>
        <ecNumber evidence="2 6">3.1.1.96</ecNumber>
    </recommendedName>
</protein>
<comment type="subcellular location">
    <subcellularLocation>
        <location evidence="6">Cytoplasm</location>
    </subcellularLocation>
</comment>
<evidence type="ECO:0000256" key="2">
    <source>
        <dbReference type="ARBA" id="ARBA00013056"/>
    </source>
</evidence>
<sequence length="166" mass="18383">MRVVIQKVKSASVAVNEKIISSINQGLMILVGISPSDTEEDAKRLSNKIVKLRLFEDHSNPPETAATQKWMGKPWAKSVSDDSKFSILAVSQFTLYGTIKKGTKPDFHKAAKGVEAKILYDFFLQQLKNAIGEERVKDGEFGAMMDVSLVNEGPITIIWDTNDPTI</sequence>
<evidence type="ECO:0000256" key="6">
    <source>
        <dbReference type="RuleBase" id="RU003470"/>
    </source>
</evidence>
<dbReference type="Gene3D" id="3.50.80.10">
    <property type="entry name" value="D-tyrosyl-tRNA(Tyr) deacylase"/>
    <property type="match status" value="1"/>
</dbReference>
<dbReference type="SUPFAM" id="SSF69500">
    <property type="entry name" value="DTD-like"/>
    <property type="match status" value="1"/>
</dbReference>
<evidence type="ECO:0000256" key="4">
    <source>
        <dbReference type="ARBA" id="ARBA00047676"/>
    </source>
</evidence>
<proteinExistence type="inferred from homology"/>